<dbReference type="InterPro" id="IPR029063">
    <property type="entry name" value="SAM-dependent_MTases_sf"/>
</dbReference>
<evidence type="ECO:0000256" key="4">
    <source>
        <dbReference type="ARBA" id="ARBA00022603"/>
    </source>
</evidence>
<dbReference type="GO" id="GO:0030488">
    <property type="term" value="P:tRNA methylation"/>
    <property type="evidence" value="ECO:0007669"/>
    <property type="project" value="InterPro"/>
</dbReference>
<evidence type="ECO:0000256" key="9">
    <source>
        <dbReference type="ARBA" id="ARBA00033309"/>
    </source>
</evidence>
<dbReference type="Gene3D" id="3.10.330.20">
    <property type="match status" value="1"/>
</dbReference>
<dbReference type="PANTHER" id="PTHR12133:SF2">
    <property type="entry name" value="TRNA (ADENINE(58)-N(1))-METHYLTRANSFERASE CATALYTIC SUBUNIT TRMT61A"/>
    <property type="match status" value="1"/>
</dbReference>
<sequence>MGGSSTFLSPGPVTREHDLASLHLRRDLSVPVVLSTQVTDPQDEGYAEGKVTNTRFGSFPHSTMIGVPWGSQIRASKVDTGSRGRGVNPKKRKAGEETPPPIEAAESGFVHILPPTPENWTTSLPHRTQVVYTPDYSYVLNRIRARPGSRLIEAGSGSGSFTHAAARAVFNGYPPTKDTYGSPPGDEETYGKVFSYEFHAERHKKVKAEMAEHGLDGIVHTTHRDVYRDGFLIEDHQQETQTQNGGTGTDGDGQKESGSKWKSPRANAIFLDLPAPWEALPHLTRKGLSPLDPNETVHICTFSPCIEQVQKTVSCLRQHDWLDIEMVEIQHRRIEVRREFTGLSYEGMRGANAYAVDVDEALNKLREVERRAKEFHAGTLGNKQKPENGTGSRQQPESQQQQQQQQQQQRKKLPFNGGSLVHRTEPELKTHTSYLVFAVLPREWTEEDEAAAQAKWSQNVRIASNVPKSQRQLKKEAKLKSSLREQEQNNRNGAEIGTKAAEAEIETASANVMEDVVKEASADA</sequence>
<proteinExistence type="predicted"/>
<dbReference type="AlphaFoldDB" id="A0AAN6EZD6"/>
<dbReference type="GO" id="GO:0005634">
    <property type="term" value="C:nucleus"/>
    <property type="evidence" value="ECO:0007669"/>
    <property type="project" value="UniProtKB-SubCell"/>
</dbReference>
<keyword evidence="6" id="KW-0949">S-adenosyl-L-methionine</keyword>
<keyword evidence="8" id="KW-0539">Nucleus</keyword>
<feature type="compositionally biased region" description="Low complexity" evidence="10">
    <location>
        <begin position="399"/>
        <end position="408"/>
    </location>
</feature>
<reference evidence="12" key="1">
    <citation type="submission" date="2023-01" db="EMBL/GenBank/DDBJ databases">
        <title>Exophiala dermititidis isolated from Cystic Fibrosis Patient.</title>
        <authorList>
            <person name="Kurbessoian T."/>
            <person name="Crocker A."/>
            <person name="Murante D."/>
            <person name="Hogan D.A."/>
            <person name="Stajich J.E."/>
        </authorList>
    </citation>
    <scope>NUCLEOTIDE SEQUENCE</scope>
    <source>
        <strain evidence="12">Ex8</strain>
    </source>
</reference>
<evidence type="ECO:0000313" key="12">
    <source>
        <dbReference type="EMBL" id="KAJ8992622.1"/>
    </source>
</evidence>
<evidence type="ECO:0000256" key="2">
    <source>
        <dbReference type="ARBA" id="ARBA00012796"/>
    </source>
</evidence>
<comment type="caution">
    <text evidence="12">The sequence shown here is derived from an EMBL/GenBank/DDBJ whole genome shotgun (WGS) entry which is preliminary data.</text>
</comment>
<evidence type="ECO:0000259" key="11">
    <source>
        <dbReference type="Pfam" id="PF08704"/>
    </source>
</evidence>
<dbReference type="SUPFAM" id="SSF53335">
    <property type="entry name" value="S-adenosyl-L-methionine-dependent methyltransferases"/>
    <property type="match status" value="1"/>
</dbReference>
<dbReference type="EC" id="2.1.1.220" evidence="2"/>
<feature type="region of interest" description="Disordered" evidence="10">
    <location>
        <begin position="374"/>
        <end position="426"/>
    </location>
</feature>
<evidence type="ECO:0000256" key="10">
    <source>
        <dbReference type="SAM" id="MobiDB-lite"/>
    </source>
</evidence>
<dbReference type="InterPro" id="IPR049470">
    <property type="entry name" value="TRM61_C"/>
</dbReference>
<dbReference type="Pfam" id="PF08704">
    <property type="entry name" value="GCD14"/>
    <property type="match status" value="2"/>
</dbReference>
<evidence type="ECO:0000313" key="13">
    <source>
        <dbReference type="Proteomes" id="UP001161757"/>
    </source>
</evidence>
<feature type="compositionally biased region" description="Polar residues" evidence="10">
    <location>
        <begin position="387"/>
        <end position="398"/>
    </location>
</feature>
<gene>
    <name evidence="12" type="primary">TRM61</name>
    <name evidence="12" type="ORF">HRR80_003721</name>
</gene>
<accession>A0AAN6EZD6</accession>
<evidence type="ECO:0000256" key="8">
    <source>
        <dbReference type="ARBA" id="ARBA00023242"/>
    </source>
</evidence>
<feature type="domain" description="tRNA (adenine(58)-N(1))-methyltransferase catalytic subunit TRM61 C-terminal" evidence="11">
    <location>
        <begin position="265"/>
        <end position="439"/>
    </location>
</feature>
<evidence type="ECO:0000256" key="5">
    <source>
        <dbReference type="ARBA" id="ARBA00022679"/>
    </source>
</evidence>
<dbReference type="InterPro" id="IPR014816">
    <property type="entry name" value="tRNA_MeTrfase_Gcd14"/>
</dbReference>
<dbReference type="PANTHER" id="PTHR12133">
    <property type="entry name" value="TRNA (ADENINE(58)-N(1))-METHYLTRANSFERASE"/>
    <property type="match status" value="1"/>
</dbReference>
<keyword evidence="4 12" id="KW-0489">Methyltransferase</keyword>
<name>A0AAN6EZD6_EXODE</name>
<evidence type="ECO:0000256" key="7">
    <source>
        <dbReference type="ARBA" id="ARBA00022694"/>
    </source>
</evidence>
<feature type="region of interest" description="Disordered" evidence="10">
    <location>
        <begin position="238"/>
        <end position="261"/>
    </location>
</feature>
<feature type="domain" description="tRNA (adenine(58)-N(1))-methyltransferase catalytic subunit TRM61 C-terminal" evidence="11">
    <location>
        <begin position="108"/>
        <end position="233"/>
    </location>
</feature>
<feature type="region of interest" description="Disordered" evidence="10">
    <location>
        <begin position="77"/>
        <end position="102"/>
    </location>
</feature>
<keyword evidence="5 12" id="KW-0808">Transferase</keyword>
<dbReference type="EMBL" id="JAJGCB010000005">
    <property type="protein sequence ID" value="KAJ8992622.1"/>
    <property type="molecule type" value="Genomic_DNA"/>
</dbReference>
<evidence type="ECO:0000256" key="6">
    <source>
        <dbReference type="ARBA" id="ARBA00022691"/>
    </source>
</evidence>
<dbReference type="GO" id="GO:0160107">
    <property type="term" value="F:tRNA (adenine(58)-N1)-methyltransferase activity"/>
    <property type="evidence" value="ECO:0007669"/>
    <property type="project" value="UniProtKB-EC"/>
</dbReference>
<feature type="compositionally biased region" description="Basic and acidic residues" evidence="10">
    <location>
        <begin position="473"/>
        <end position="488"/>
    </location>
</feature>
<evidence type="ECO:0000256" key="3">
    <source>
        <dbReference type="ARBA" id="ARBA00015963"/>
    </source>
</evidence>
<dbReference type="GO" id="GO:0031515">
    <property type="term" value="C:tRNA (m1A) methyltransferase complex"/>
    <property type="evidence" value="ECO:0007669"/>
    <property type="project" value="InterPro"/>
</dbReference>
<comment type="subcellular location">
    <subcellularLocation>
        <location evidence="1">Nucleus</location>
    </subcellularLocation>
</comment>
<dbReference type="PROSITE" id="PS51620">
    <property type="entry name" value="SAM_TRM61"/>
    <property type="match status" value="1"/>
</dbReference>
<dbReference type="Proteomes" id="UP001161757">
    <property type="component" value="Unassembled WGS sequence"/>
</dbReference>
<keyword evidence="7" id="KW-0819">tRNA processing</keyword>
<feature type="region of interest" description="Disordered" evidence="10">
    <location>
        <begin position="466"/>
        <end position="501"/>
    </location>
</feature>
<organism evidence="12 13">
    <name type="scientific">Exophiala dermatitidis</name>
    <name type="common">Black yeast-like fungus</name>
    <name type="synonym">Wangiella dermatitidis</name>
    <dbReference type="NCBI Taxonomy" id="5970"/>
    <lineage>
        <taxon>Eukaryota</taxon>
        <taxon>Fungi</taxon>
        <taxon>Dikarya</taxon>
        <taxon>Ascomycota</taxon>
        <taxon>Pezizomycotina</taxon>
        <taxon>Eurotiomycetes</taxon>
        <taxon>Chaetothyriomycetidae</taxon>
        <taxon>Chaetothyriales</taxon>
        <taxon>Herpotrichiellaceae</taxon>
        <taxon>Exophiala</taxon>
    </lineage>
</organism>
<protein>
    <recommendedName>
        <fullName evidence="3">tRNA (adenine(58)-N(1))-methyltransferase catalytic subunit TRM61</fullName>
        <ecNumber evidence="2">2.1.1.220</ecNumber>
    </recommendedName>
    <alternativeName>
        <fullName evidence="9">tRNA(m1A58)-methyltransferase subunit TRM61</fullName>
    </alternativeName>
</protein>
<dbReference type="Gene3D" id="3.40.50.150">
    <property type="entry name" value="Vaccinia Virus protein VP39"/>
    <property type="match status" value="1"/>
</dbReference>
<evidence type="ECO:0000256" key="1">
    <source>
        <dbReference type="ARBA" id="ARBA00004123"/>
    </source>
</evidence>